<dbReference type="PANTHER" id="PTHR31234:SF2">
    <property type="entry name" value="OS05G0199100 PROTEIN"/>
    <property type="match status" value="1"/>
</dbReference>
<evidence type="ECO:0000256" key="4">
    <source>
        <dbReference type="ARBA" id="ARBA00023136"/>
    </source>
</evidence>
<sequence length="290" mass="31265">MTDKVYPVLSGSEDRYGRPSAPPIGLSDQASSTLSIQMPTEKAIHREQEKRLISDYHPSATNNQVFTAGQQSAVGGGHRRRGRSCCCCCLASFVGTLAAIVIIVGLAALVVYLALKPKAPKFSVTKATVNEFKLSTGPPTIGSFNLNTDVVFSIEARNPNNKISLYYDDVAVSLLYANQQIGEGAISAFQQPHKNTTLLTLPIQGSQAPLMSSTGAALQSSLKDDDGIPLQGKAVTKARVKIGRWKSRRYKVRVICSFELSNPNSKPAQVSVLSQSCKLKLKIAHITLTF</sequence>
<dbReference type="EMBL" id="JABFUD020000018">
    <property type="protein sequence ID" value="KAI5066696.1"/>
    <property type="molecule type" value="Genomic_DNA"/>
</dbReference>
<keyword evidence="4 6" id="KW-0472">Membrane</keyword>
<evidence type="ECO:0000313" key="9">
    <source>
        <dbReference type="Proteomes" id="UP000886520"/>
    </source>
</evidence>
<dbReference type="GO" id="GO:0098542">
    <property type="term" value="P:defense response to other organism"/>
    <property type="evidence" value="ECO:0007669"/>
    <property type="project" value="InterPro"/>
</dbReference>
<evidence type="ECO:0000256" key="5">
    <source>
        <dbReference type="SAM" id="MobiDB-lite"/>
    </source>
</evidence>
<dbReference type="InterPro" id="IPR044839">
    <property type="entry name" value="NDR1-like"/>
</dbReference>
<evidence type="ECO:0000256" key="2">
    <source>
        <dbReference type="ARBA" id="ARBA00022692"/>
    </source>
</evidence>
<protein>
    <recommendedName>
        <fullName evidence="7">Late embryogenesis abundant protein LEA-2 subgroup domain-containing protein</fullName>
    </recommendedName>
</protein>
<feature type="region of interest" description="Disordered" evidence="5">
    <location>
        <begin position="1"/>
        <end position="28"/>
    </location>
</feature>
<dbReference type="Pfam" id="PF03168">
    <property type="entry name" value="LEA_2"/>
    <property type="match status" value="1"/>
</dbReference>
<dbReference type="InterPro" id="IPR004864">
    <property type="entry name" value="LEA_2"/>
</dbReference>
<evidence type="ECO:0000256" key="1">
    <source>
        <dbReference type="ARBA" id="ARBA00004167"/>
    </source>
</evidence>
<dbReference type="PANTHER" id="PTHR31234">
    <property type="entry name" value="LATE EMBRYOGENESIS ABUNDANT (LEA) HYDROXYPROLINE-RICH GLYCOPROTEIN FAMILY"/>
    <property type="match status" value="1"/>
</dbReference>
<proteinExistence type="predicted"/>
<dbReference type="OrthoDB" id="1889094at2759"/>
<accession>A0A9D4UEX5</accession>
<organism evidence="8 9">
    <name type="scientific">Adiantum capillus-veneris</name>
    <name type="common">Maidenhair fern</name>
    <dbReference type="NCBI Taxonomy" id="13818"/>
    <lineage>
        <taxon>Eukaryota</taxon>
        <taxon>Viridiplantae</taxon>
        <taxon>Streptophyta</taxon>
        <taxon>Embryophyta</taxon>
        <taxon>Tracheophyta</taxon>
        <taxon>Polypodiopsida</taxon>
        <taxon>Polypodiidae</taxon>
        <taxon>Polypodiales</taxon>
        <taxon>Pteridineae</taxon>
        <taxon>Pteridaceae</taxon>
        <taxon>Vittarioideae</taxon>
        <taxon>Adiantum</taxon>
    </lineage>
</organism>
<comment type="subcellular location">
    <subcellularLocation>
        <location evidence="1">Membrane</location>
        <topology evidence="1">Single-pass membrane protein</topology>
    </subcellularLocation>
</comment>
<reference evidence="8" key="1">
    <citation type="submission" date="2021-01" db="EMBL/GenBank/DDBJ databases">
        <title>Adiantum capillus-veneris genome.</title>
        <authorList>
            <person name="Fang Y."/>
            <person name="Liao Q."/>
        </authorList>
    </citation>
    <scope>NUCLEOTIDE SEQUENCE</scope>
    <source>
        <strain evidence="8">H3</strain>
        <tissue evidence="8">Leaf</tissue>
    </source>
</reference>
<evidence type="ECO:0000313" key="8">
    <source>
        <dbReference type="EMBL" id="KAI5066696.1"/>
    </source>
</evidence>
<feature type="domain" description="Late embryogenesis abundant protein LEA-2 subgroup" evidence="7">
    <location>
        <begin position="155"/>
        <end position="253"/>
    </location>
</feature>
<dbReference type="Proteomes" id="UP000886520">
    <property type="component" value="Chromosome 18"/>
</dbReference>
<feature type="transmembrane region" description="Helical" evidence="6">
    <location>
        <begin position="90"/>
        <end position="115"/>
    </location>
</feature>
<evidence type="ECO:0000256" key="3">
    <source>
        <dbReference type="ARBA" id="ARBA00022989"/>
    </source>
</evidence>
<dbReference type="SUPFAM" id="SSF117070">
    <property type="entry name" value="LEA14-like"/>
    <property type="match status" value="1"/>
</dbReference>
<comment type="caution">
    <text evidence="8">The sequence shown here is derived from an EMBL/GenBank/DDBJ whole genome shotgun (WGS) entry which is preliminary data.</text>
</comment>
<gene>
    <name evidence="8" type="ORF">GOP47_0019320</name>
</gene>
<evidence type="ECO:0000259" key="7">
    <source>
        <dbReference type="Pfam" id="PF03168"/>
    </source>
</evidence>
<keyword evidence="2 6" id="KW-0812">Transmembrane</keyword>
<dbReference type="GO" id="GO:0005886">
    <property type="term" value="C:plasma membrane"/>
    <property type="evidence" value="ECO:0007669"/>
    <property type="project" value="TreeGrafter"/>
</dbReference>
<dbReference type="AlphaFoldDB" id="A0A9D4UEX5"/>
<dbReference type="Gene3D" id="2.60.40.1820">
    <property type="match status" value="1"/>
</dbReference>
<evidence type="ECO:0000256" key="6">
    <source>
        <dbReference type="SAM" id="Phobius"/>
    </source>
</evidence>
<name>A0A9D4UEX5_ADICA</name>
<keyword evidence="9" id="KW-1185">Reference proteome</keyword>
<keyword evidence="3 6" id="KW-1133">Transmembrane helix</keyword>